<evidence type="ECO:0000256" key="1">
    <source>
        <dbReference type="SAM" id="MobiDB-lite"/>
    </source>
</evidence>
<evidence type="ECO:0000313" key="2">
    <source>
        <dbReference type="EMBL" id="TQM09247.1"/>
    </source>
</evidence>
<accession>A0A543DIT0</accession>
<dbReference type="Proteomes" id="UP000315677">
    <property type="component" value="Unassembled WGS sequence"/>
</dbReference>
<reference evidence="2 3" key="1">
    <citation type="submission" date="2019-06" db="EMBL/GenBank/DDBJ databases">
        <title>Sequencing the genomes of 1000 actinobacteria strains.</title>
        <authorList>
            <person name="Klenk H.-P."/>
        </authorList>
    </citation>
    <scope>NUCLEOTIDE SEQUENCE [LARGE SCALE GENOMIC DNA]</scope>
    <source>
        <strain evidence="2 3">DSM 45301</strain>
    </source>
</reference>
<keyword evidence="3" id="KW-1185">Reference proteome</keyword>
<feature type="compositionally biased region" description="Low complexity" evidence="1">
    <location>
        <begin position="143"/>
        <end position="168"/>
    </location>
</feature>
<dbReference type="AlphaFoldDB" id="A0A543DIT0"/>
<proteinExistence type="predicted"/>
<feature type="compositionally biased region" description="Low complexity" evidence="1">
    <location>
        <begin position="176"/>
        <end position="195"/>
    </location>
</feature>
<feature type="region of interest" description="Disordered" evidence="1">
    <location>
        <begin position="135"/>
        <end position="195"/>
    </location>
</feature>
<name>A0A543DIT0_9PSEU</name>
<dbReference type="EMBL" id="VFPA01000003">
    <property type="protein sequence ID" value="TQM09247.1"/>
    <property type="molecule type" value="Genomic_DNA"/>
</dbReference>
<evidence type="ECO:0000313" key="3">
    <source>
        <dbReference type="Proteomes" id="UP000315677"/>
    </source>
</evidence>
<feature type="region of interest" description="Disordered" evidence="1">
    <location>
        <begin position="87"/>
        <end position="112"/>
    </location>
</feature>
<gene>
    <name evidence="2" type="ORF">FB558_4997</name>
</gene>
<protein>
    <submittedName>
        <fullName evidence="2">Uncharacterized protein</fullName>
    </submittedName>
</protein>
<comment type="caution">
    <text evidence="2">The sequence shown here is derived from an EMBL/GenBank/DDBJ whole genome shotgun (WGS) entry which is preliminary data.</text>
</comment>
<organism evidence="2 3">
    <name type="scientific">Pseudonocardia kunmingensis</name>
    <dbReference type="NCBI Taxonomy" id="630975"/>
    <lineage>
        <taxon>Bacteria</taxon>
        <taxon>Bacillati</taxon>
        <taxon>Actinomycetota</taxon>
        <taxon>Actinomycetes</taxon>
        <taxon>Pseudonocardiales</taxon>
        <taxon>Pseudonocardiaceae</taxon>
        <taxon>Pseudonocardia</taxon>
    </lineage>
</organism>
<sequence>MPGAVCGLHPVCAVRLASVAAALPGPDLRRYRCGDHVGWGDGHVGRRGWDMRRVVRFAGGSAVVLAALFVGSGTAVAAPAGPAVAGTVGTQQGSGCSDSAAGSGSGGSDSSTAAGPLDMLCRLIQQGGAAASGGGAAGGTGGAAATSGSSRSAGTSSASTSSAGTGSAATGGGTAATGASATAPAPGSPGAAAPPAGGGVLSSILAFLAGCLQAVGL</sequence>